<protein>
    <submittedName>
        <fullName evidence="1">Uncharacterized protein</fullName>
    </submittedName>
</protein>
<proteinExistence type="predicted"/>
<accession>U9TV51</accession>
<name>U9TV51_RHIID</name>
<dbReference type="VEuPathDB" id="FungiDB:RhiirFUN_019945"/>
<dbReference type="EMBL" id="KI290571">
    <property type="protein sequence ID" value="ESA07251.1"/>
    <property type="molecule type" value="Genomic_DNA"/>
</dbReference>
<dbReference type="HOGENOM" id="CLU_2198354_0_0_1"/>
<dbReference type="AlphaFoldDB" id="U9TV51"/>
<evidence type="ECO:0000313" key="1">
    <source>
        <dbReference type="EMBL" id="ESA07251.1"/>
    </source>
</evidence>
<organism evidence="1">
    <name type="scientific">Rhizophagus irregularis (strain DAOM 181602 / DAOM 197198 / MUCL 43194)</name>
    <name type="common">Arbuscular mycorrhizal fungus</name>
    <name type="synonym">Glomus intraradices</name>
    <dbReference type="NCBI Taxonomy" id="747089"/>
    <lineage>
        <taxon>Eukaryota</taxon>
        <taxon>Fungi</taxon>
        <taxon>Fungi incertae sedis</taxon>
        <taxon>Mucoromycota</taxon>
        <taxon>Glomeromycotina</taxon>
        <taxon>Glomeromycetes</taxon>
        <taxon>Glomerales</taxon>
        <taxon>Glomeraceae</taxon>
        <taxon>Rhizophagus</taxon>
    </lineage>
</organism>
<reference evidence="1" key="1">
    <citation type="submission" date="2013-07" db="EMBL/GenBank/DDBJ databases">
        <title>The genome of an arbuscular mycorrhizal fungus provides insights into the evolution of the oldest plant symbiosis.</title>
        <authorList>
            <consortium name="DOE Joint Genome Institute"/>
            <person name="Tisserant E."/>
            <person name="Malbreil M."/>
            <person name="Kuo A."/>
            <person name="Kohler A."/>
            <person name="Symeonidi A."/>
            <person name="Balestrini R."/>
            <person name="Charron P."/>
            <person name="Duensing N."/>
            <person name="Frei-dit-Frey N."/>
            <person name="Gianinazzi-Pearson V."/>
            <person name="Gilbert B."/>
            <person name="Handa Y."/>
            <person name="Hijri M."/>
            <person name="Kaul R."/>
            <person name="Kawaguchi M."/>
            <person name="Krajinski F."/>
            <person name="Lammers P."/>
            <person name="Lapierre D."/>
            <person name="Masclaux F.G."/>
            <person name="Murat C."/>
            <person name="Morin E."/>
            <person name="Ndikumana S."/>
            <person name="Pagni M."/>
            <person name="Petitpierre D."/>
            <person name="Requena N."/>
            <person name="Rosikiewicz P."/>
            <person name="Riley R."/>
            <person name="Saito K."/>
            <person name="San Clemente H."/>
            <person name="Shapiro H."/>
            <person name="van Tuinen D."/>
            <person name="Becard G."/>
            <person name="Bonfante P."/>
            <person name="Paszkowski U."/>
            <person name="Shachar-Hill Y."/>
            <person name="Young J.P."/>
            <person name="Sanders I.R."/>
            <person name="Henrissat B."/>
            <person name="Rensing S.A."/>
            <person name="Grigoriev I.V."/>
            <person name="Corradi N."/>
            <person name="Roux C."/>
            <person name="Martin F."/>
        </authorList>
    </citation>
    <scope>NUCLEOTIDE SEQUENCE</scope>
    <source>
        <strain evidence="1">DAOM 197198</strain>
    </source>
</reference>
<sequence>MSQSKFFHSRTVENNYDTNPYKLKDHGIPPSVLASLHDAALKHLYLSNKNYFITGRESVPNLASKTMSEIENCSKFLYPYINPIFCKRGKDYEVIFYNHIIICYGLTV</sequence>
<gene>
    <name evidence="1" type="ORF">GLOINDRAFT_3757</name>
</gene>